<dbReference type="EMBL" id="JAAAIM010001004">
    <property type="protein sequence ID" value="KAG0282776.1"/>
    <property type="molecule type" value="Genomic_DNA"/>
</dbReference>
<reference evidence="2 3" key="1">
    <citation type="journal article" date="2020" name="Fungal Divers.">
        <title>Resolving the Mortierellaceae phylogeny through synthesis of multi-gene phylogenetics and phylogenomics.</title>
        <authorList>
            <person name="Vandepol N."/>
            <person name="Liber J."/>
            <person name="Desiro A."/>
            <person name="Na H."/>
            <person name="Kennedy M."/>
            <person name="Barry K."/>
            <person name="Grigoriev I.V."/>
            <person name="Miller A.N."/>
            <person name="O'Donnell K."/>
            <person name="Stajich J.E."/>
            <person name="Bonito G."/>
        </authorList>
    </citation>
    <scope>NUCLEOTIDE SEQUENCE [LARGE SCALE GENOMIC DNA]</scope>
    <source>
        <strain evidence="2 3">AD045</strain>
    </source>
</reference>
<feature type="compositionally biased region" description="Low complexity" evidence="1">
    <location>
        <begin position="592"/>
        <end position="604"/>
    </location>
</feature>
<keyword evidence="3" id="KW-1185">Reference proteome</keyword>
<name>A0ABQ7JQ39_9FUNG</name>
<accession>A0ABQ7JQ39</accession>
<feature type="region of interest" description="Disordered" evidence="1">
    <location>
        <begin position="702"/>
        <end position="763"/>
    </location>
</feature>
<dbReference type="GO" id="GO:0004180">
    <property type="term" value="F:carboxypeptidase activity"/>
    <property type="evidence" value="ECO:0007669"/>
    <property type="project" value="UniProtKB-KW"/>
</dbReference>
<evidence type="ECO:0000313" key="3">
    <source>
        <dbReference type="Proteomes" id="UP001194696"/>
    </source>
</evidence>
<evidence type="ECO:0000256" key="1">
    <source>
        <dbReference type="SAM" id="MobiDB-lite"/>
    </source>
</evidence>
<feature type="compositionally biased region" description="Polar residues" evidence="1">
    <location>
        <begin position="568"/>
        <end position="585"/>
    </location>
</feature>
<dbReference type="InterPro" id="IPR007145">
    <property type="entry name" value="MAP65_Ase1_PRC1"/>
</dbReference>
<evidence type="ECO:0000313" key="2">
    <source>
        <dbReference type="EMBL" id="KAG0282776.1"/>
    </source>
</evidence>
<feature type="compositionally biased region" description="Low complexity" evidence="1">
    <location>
        <begin position="732"/>
        <end position="742"/>
    </location>
</feature>
<keyword evidence="2" id="KW-0378">Hydrolase</keyword>
<organism evidence="2 3">
    <name type="scientific">Linnemannia gamsii</name>
    <dbReference type="NCBI Taxonomy" id="64522"/>
    <lineage>
        <taxon>Eukaryota</taxon>
        <taxon>Fungi</taxon>
        <taxon>Fungi incertae sedis</taxon>
        <taxon>Mucoromycota</taxon>
        <taxon>Mortierellomycotina</taxon>
        <taxon>Mortierellomycetes</taxon>
        <taxon>Mortierellales</taxon>
        <taxon>Mortierellaceae</taxon>
        <taxon>Linnemannia</taxon>
    </lineage>
</organism>
<dbReference type="Proteomes" id="UP001194696">
    <property type="component" value="Unassembled WGS sequence"/>
</dbReference>
<dbReference type="Gene3D" id="1.20.58.1520">
    <property type="match status" value="1"/>
</dbReference>
<gene>
    <name evidence="2" type="primary">PRC1</name>
    <name evidence="2" type="ORF">BGZ96_000134</name>
</gene>
<keyword evidence="2" id="KW-0121">Carboxypeptidase</keyword>
<protein>
    <submittedName>
        <fullName evidence="2">Carboxypeptidase C prc1</fullName>
    </submittedName>
</protein>
<comment type="caution">
    <text evidence="2">The sequence shown here is derived from an EMBL/GenBank/DDBJ whole genome shotgun (WGS) entry which is preliminary data.</text>
</comment>
<sequence length="763" mass="84187">MTITTTATASSSGVLTLVQSGSRTACLSPEPNKGATADPDHDAIWYQRPPYPAALEARKDHILLAAEIEDLMVMLEDHCHQLGLDPANITQLMILPCTAPITLTSRQTLFRACDDLYQDIVRRQERVERWVSMITTIAENIREPPELYLESNMPTMSRARILQLERTYRILEKEWMERLQRFQSTVGMLRVRWDQCAYLPTDDYDNALSRLFDHAEVLGATSEFSYLRIEAPLCLSKDCLSSLSGKLASLDQNYYTRQSRIRAMEHVLGLIYQDLNTPLTRRVTFRNEATVKYAAELGRELKSLQLELAARKLYHSGERWSALTLVWDQCFVGDLERQRFREAIEHEDVTYMEKMERLQAEIEGCRTRYSKSGPVYKLMMTRSSHIERMIAFEQTASDPKRLFQSSFQLVEEEKFRRRAYPTLLKLESTLLNAIIKFEQEHEQSFMYEGLPYLETLQKEIENRHVNETVFAKFTPVIAAPTRSQTVQIMGRAISPIPAPQATSTPSSRVAVTTTSPQQSRQSLMASTRSLEASRRSNTLPISRSTSPGSPLDLLSKEKERGSRGVNANAEQENNPIGPSASSTFSSHRRETSSASTVSVSSSHSLRSKSSHSSLSQGSLPASASASASTSPMTDVAIAAAAAVGPAVGGGTAASYFGPISTSSMTATLSPSSSTSSLVSVGAGVSPLGTPSPKHETAAAAASAVGSMGSAKSQRFERLSLPNSFKTPPTSPAPSQQQQPSFTGPRTLTLRPQANAGRIRPSIN</sequence>
<keyword evidence="2" id="KW-0645">Protease</keyword>
<feature type="region of interest" description="Disordered" evidence="1">
    <location>
        <begin position="496"/>
        <end position="627"/>
    </location>
</feature>
<feature type="compositionally biased region" description="Low complexity" evidence="1">
    <location>
        <begin position="610"/>
        <end position="627"/>
    </location>
</feature>
<proteinExistence type="predicted"/>
<dbReference type="PANTHER" id="PTHR19321:SF41">
    <property type="entry name" value="FASCETTO-RELATED"/>
    <property type="match status" value="1"/>
</dbReference>
<dbReference type="PANTHER" id="PTHR19321">
    <property type="entry name" value="PROTEIN REGULATOR OF CYTOKINESIS 1 PRC1-RELATED"/>
    <property type="match status" value="1"/>
</dbReference>
<dbReference type="Pfam" id="PF03999">
    <property type="entry name" value="MAP65_ASE1"/>
    <property type="match status" value="1"/>
</dbReference>
<feature type="compositionally biased region" description="Low complexity" evidence="1">
    <location>
        <begin position="702"/>
        <end position="712"/>
    </location>
</feature>
<feature type="compositionally biased region" description="Polar residues" evidence="1">
    <location>
        <begin position="500"/>
        <end position="548"/>
    </location>
</feature>